<protein>
    <submittedName>
        <fullName evidence="1">Uncharacterized protein</fullName>
    </submittedName>
</protein>
<comment type="caution">
    <text evidence="1">The sequence shown here is derived from an EMBL/GenBank/DDBJ whole genome shotgun (WGS) entry which is preliminary data.</text>
</comment>
<accession>A0A0D0M3B7</accession>
<reference evidence="1 2" key="1">
    <citation type="submission" date="2014-12" db="EMBL/GenBank/DDBJ databases">
        <title>16Stimator: statistical estimation of ribosomal gene copy numbers from draft genome assemblies.</title>
        <authorList>
            <person name="Perisin M.A."/>
            <person name="Vetter M."/>
            <person name="Gilbert J.A."/>
            <person name="Bergelson J."/>
        </authorList>
    </citation>
    <scope>NUCLEOTIDE SEQUENCE [LARGE SCALE GENOMIC DNA]</scope>
    <source>
        <strain evidence="1 2">MEDvA23</strain>
    </source>
</reference>
<evidence type="ECO:0000313" key="1">
    <source>
        <dbReference type="EMBL" id="KIQ25229.1"/>
    </source>
</evidence>
<dbReference type="AlphaFoldDB" id="A0A0D0M3B7"/>
<gene>
    <name evidence="1" type="ORF">RT97_24505</name>
</gene>
<dbReference type="OrthoDB" id="8855492at2"/>
<name>A0A0D0M3B7_VARPD</name>
<dbReference type="EMBL" id="JXQQ01000070">
    <property type="protein sequence ID" value="KIQ25229.1"/>
    <property type="molecule type" value="Genomic_DNA"/>
</dbReference>
<dbReference type="RefSeq" id="WP_042581451.1">
    <property type="nucleotide sequence ID" value="NZ_JXQQ01000070.1"/>
</dbReference>
<sequence>MDATPLAIDLPEHWTGSFVLTRTGGGSYVGMARLSSGGVPRGVLVITQQLTWDAAIARVKLRVGHFIQEWDLRPRA</sequence>
<dbReference type="Proteomes" id="UP000032067">
    <property type="component" value="Unassembled WGS sequence"/>
</dbReference>
<evidence type="ECO:0000313" key="2">
    <source>
        <dbReference type="Proteomes" id="UP000032067"/>
    </source>
</evidence>
<proteinExistence type="predicted"/>
<organism evidence="1 2">
    <name type="scientific">Variovorax paradoxus</name>
    <dbReference type="NCBI Taxonomy" id="34073"/>
    <lineage>
        <taxon>Bacteria</taxon>
        <taxon>Pseudomonadati</taxon>
        <taxon>Pseudomonadota</taxon>
        <taxon>Betaproteobacteria</taxon>
        <taxon>Burkholderiales</taxon>
        <taxon>Comamonadaceae</taxon>
        <taxon>Variovorax</taxon>
    </lineage>
</organism>